<dbReference type="InterPro" id="IPR037516">
    <property type="entry name" value="Tripartite_DENN"/>
</dbReference>
<dbReference type="PROSITE" id="PS51375">
    <property type="entry name" value="PPR"/>
    <property type="match status" value="1"/>
</dbReference>
<dbReference type="Gene3D" id="1.25.40.10">
    <property type="entry name" value="Tetratricopeptide repeat domain"/>
    <property type="match status" value="1"/>
</dbReference>
<keyword evidence="1" id="KW-0344">Guanine-nucleotide releasing factor</keyword>
<accession>A0A7E4W0N1</accession>
<dbReference type="PROSITE" id="PS51498">
    <property type="entry name" value="MABP"/>
    <property type="match status" value="1"/>
</dbReference>
<evidence type="ECO:0000256" key="1">
    <source>
        <dbReference type="ARBA" id="ARBA00022658"/>
    </source>
</evidence>
<feature type="region of interest" description="Disordered" evidence="3">
    <location>
        <begin position="956"/>
        <end position="1011"/>
    </location>
</feature>
<dbReference type="GO" id="GO:0032483">
    <property type="term" value="P:regulation of Rab protein signal transduction"/>
    <property type="evidence" value="ECO:0007669"/>
    <property type="project" value="TreeGrafter"/>
</dbReference>
<dbReference type="Proteomes" id="UP000492821">
    <property type="component" value="Unassembled WGS sequence"/>
</dbReference>
<feature type="region of interest" description="Disordered" evidence="3">
    <location>
        <begin position="536"/>
        <end position="562"/>
    </location>
</feature>
<dbReference type="SMART" id="SM00800">
    <property type="entry name" value="uDENN"/>
    <property type="match status" value="1"/>
</dbReference>
<dbReference type="PANTHER" id="PTHR12296">
    <property type="entry name" value="DENN DOMAIN-CONTAINING PROTEIN 4"/>
    <property type="match status" value="1"/>
</dbReference>
<evidence type="ECO:0000259" key="5">
    <source>
        <dbReference type="PROSITE" id="PS51498"/>
    </source>
</evidence>
<dbReference type="Pfam" id="PF02141">
    <property type="entry name" value="DENN"/>
    <property type="match status" value="1"/>
</dbReference>
<name>A0A7E4W0N1_PANRE</name>
<organism evidence="6 7">
    <name type="scientific">Panagrellus redivivus</name>
    <name type="common">Microworm</name>
    <dbReference type="NCBI Taxonomy" id="6233"/>
    <lineage>
        <taxon>Eukaryota</taxon>
        <taxon>Metazoa</taxon>
        <taxon>Ecdysozoa</taxon>
        <taxon>Nematoda</taxon>
        <taxon>Chromadorea</taxon>
        <taxon>Rhabditida</taxon>
        <taxon>Tylenchina</taxon>
        <taxon>Panagrolaimomorpha</taxon>
        <taxon>Panagrolaimoidea</taxon>
        <taxon>Panagrolaimidae</taxon>
        <taxon>Panagrellus</taxon>
    </lineage>
</organism>
<protein>
    <submittedName>
        <fullName evidence="7">UDENN domain-containing protein</fullName>
    </submittedName>
</protein>
<dbReference type="Pfam" id="PF03456">
    <property type="entry name" value="uDENN"/>
    <property type="match status" value="1"/>
</dbReference>
<reference evidence="7" key="2">
    <citation type="submission" date="2020-10" db="UniProtKB">
        <authorList>
            <consortium name="WormBaseParasite"/>
        </authorList>
    </citation>
    <scope>IDENTIFICATION</scope>
</reference>
<dbReference type="Gene3D" id="2.100.10.50">
    <property type="match status" value="1"/>
</dbReference>
<feature type="region of interest" description="Disordered" evidence="3">
    <location>
        <begin position="1071"/>
        <end position="1090"/>
    </location>
</feature>
<feature type="compositionally biased region" description="Polar residues" evidence="3">
    <location>
        <begin position="993"/>
        <end position="1004"/>
    </location>
</feature>
<dbReference type="InterPro" id="IPR023341">
    <property type="entry name" value="MABP"/>
</dbReference>
<dbReference type="GO" id="GO:0005085">
    <property type="term" value="F:guanyl-nucleotide exchange factor activity"/>
    <property type="evidence" value="ECO:0007669"/>
    <property type="project" value="UniProtKB-KW"/>
</dbReference>
<dbReference type="InterPro" id="IPR051696">
    <property type="entry name" value="DENN_Domain_GEFs"/>
</dbReference>
<feature type="repeat" description="PPR" evidence="2">
    <location>
        <begin position="818"/>
        <end position="852"/>
    </location>
</feature>
<evidence type="ECO:0000313" key="6">
    <source>
        <dbReference type="Proteomes" id="UP000492821"/>
    </source>
</evidence>
<evidence type="ECO:0000259" key="4">
    <source>
        <dbReference type="PROSITE" id="PS50211"/>
    </source>
</evidence>
<dbReference type="NCBIfam" id="TIGR00756">
    <property type="entry name" value="PPR"/>
    <property type="match status" value="1"/>
</dbReference>
<evidence type="ECO:0000313" key="7">
    <source>
        <dbReference type="WBParaSite" id="Pan_g5052.t1"/>
    </source>
</evidence>
<dbReference type="InterPro" id="IPR005112">
    <property type="entry name" value="dDENN_dom"/>
</dbReference>
<dbReference type="InterPro" id="IPR002885">
    <property type="entry name" value="PPR_rpt"/>
</dbReference>
<dbReference type="InterPro" id="IPR001194">
    <property type="entry name" value="cDENN_dom"/>
</dbReference>
<dbReference type="Gene3D" id="3.40.50.11500">
    <property type="match status" value="1"/>
</dbReference>
<dbReference type="InterPro" id="IPR043153">
    <property type="entry name" value="DENN_C"/>
</dbReference>
<dbReference type="GO" id="GO:0031410">
    <property type="term" value="C:cytoplasmic vesicle"/>
    <property type="evidence" value="ECO:0007669"/>
    <property type="project" value="TreeGrafter"/>
</dbReference>
<dbReference type="SMART" id="SM00801">
    <property type="entry name" value="dDENN"/>
    <property type="match status" value="1"/>
</dbReference>
<proteinExistence type="predicted"/>
<dbReference type="PANTHER" id="PTHR12296:SF30">
    <property type="entry name" value="DENN DOMAIN-CONTAINING PROTEIN CRAG"/>
    <property type="match status" value="1"/>
</dbReference>
<keyword evidence="6" id="KW-1185">Reference proteome</keyword>
<feature type="domain" description="UDENN" evidence="4">
    <location>
        <begin position="192"/>
        <end position="650"/>
    </location>
</feature>
<evidence type="ECO:0000256" key="3">
    <source>
        <dbReference type="SAM" id="MobiDB-lite"/>
    </source>
</evidence>
<dbReference type="PROSITE" id="PS50211">
    <property type="entry name" value="DENN"/>
    <property type="match status" value="1"/>
</dbReference>
<dbReference type="SMART" id="SM00799">
    <property type="entry name" value="DENN"/>
    <property type="match status" value="1"/>
</dbReference>
<sequence>MSTVEHEEPRRLFEHFIVAGLSANAEELTPLEHECGNKPNEVLPPITDIAVIFPGHGEVVPPGYTCIETTPSGHPADLNHGSIRTHSAFLCYRRSYGKPPLVDIGIMDESKKERPLEDSTVIQYSPNGRPANVSNTSNQLFFTYRRCKPDGPPHQLVLTHISVIITSKGEAPPHTFFKIDKNLNKAMVGSDVYVCYKKSQSCCRRIAYKPAVLDCFPQASEKEYALTQNVPMFCLPMGAVIESWSAKCGKPTQLFSTCVLTDAFGTKYYGASLTFYEKYTKELTKHQSDTLSFEGDESLLSEDEEPAGKQLFFMNKAICIVSKHPFFESFRRFLHHVYYLSAGEPSKIPIERYISYLMYEVPFPTLQRPRVLVQMGVDMIPFENHDDSQVPLSGAQFIETLKCLGVENFIYAMTIALLEQKILIHSLRPWLLTVVSETICALMFPFHWQCPYIPQCPLEVAGVLHAPLPFIAGVDSRYFDLYEDPPSDVICFDLDTSTVRHSVHRRSLKHATLPKKPLRKLRNALEEIQTKLRDDDRELERRRGRLAKSDGMNPGDFDQQIQDRRKNMEVQIREAFLRFMCSLMSDYTRYLKPIMSRPNEDENYAQARFNLEKFLATRDVNSTEFYKRFSETQCFMQFIKERSFMSDKVAYNAFFDDCLRRVMTNDSSSQSLLDRDPYSVNHTIVVPPPQLLNPNSDTEEYAYTEFPSQFKHELFELNEIQKSAAAKPVESSLGSSDSSIRYALVRTKQEILSSNESGARWLTSYPILWPRFVLFYAYSLWFLQLPSMVAKAQNKLKVLRLAFSVLNRLHHANAPILDQVIYRIIMHLCGKYGYPMLAVDVLRKMQSFGYQPNAITYAVYHGALQSSEWPSDARLIAIDAWRRVRLRIDVVAAFRAIRKTQTAENINAMMEGGIDPEGISTLSLEETTSMTSSPANTTDEEDEALKDAPFVITVTPLPPKANGSLNSQSDQSTSNPDPLNASTHSVEDRSARKSQSCHTASPSREQYFREHNASPFAKDIATIDDRLASKRKSLKIGSTTSWLRKLASSPVVSNLMRSNTTENIRQDANESLNTSTQSGYELAPPQSSITMSPSLSSLVSQFRKGYESVSHHGNTLLKKSGVNNLVNEVKNLNKSYSKDNSFTGSSGDDSVLNTTGMTHNMALDDPAFRLRSGKSGDLLPLEYWMKEFLSDPAPEGDNGDGVIIDATLCSATKCPRCHYYVYDEEIIHGWILDDNNLNTKCPYCLHGFAPSLLVNLSQDVKDPTKSFYKPFIASSFVENPEVKVASESLSVPLVSPVVLRRELEALLSVDMLTLLDPALRTTHPTIFWNLIYYLRRLDLPSHLYTWISRNVHVRCVYDRPDSHASKAVLPLYLATSMVGFIHRQRRSLSSTFNPRGFDDTETGPAASFLKKAEHLPFASLSFLAYRALLQLAVQTPVTINLNEPSLSIITHSGS</sequence>
<feature type="domain" description="MABP" evidence="5">
    <location>
        <begin position="43"/>
        <end position="200"/>
    </location>
</feature>
<feature type="compositionally biased region" description="Polar residues" evidence="3">
    <location>
        <begin position="963"/>
        <end position="984"/>
    </location>
</feature>
<reference evidence="6" key="1">
    <citation type="journal article" date="2013" name="Genetics">
        <title>The draft genome and transcriptome of Panagrellus redivivus are shaped by the harsh demands of a free-living lifestyle.</title>
        <authorList>
            <person name="Srinivasan J."/>
            <person name="Dillman A.R."/>
            <person name="Macchietto M.G."/>
            <person name="Heikkinen L."/>
            <person name="Lakso M."/>
            <person name="Fracchia K.M."/>
            <person name="Antoshechkin I."/>
            <person name="Mortazavi A."/>
            <person name="Wong G."/>
            <person name="Sternberg P.W."/>
        </authorList>
    </citation>
    <scope>NUCLEOTIDE SEQUENCE [LARGE SCALE GENOMIC DNA]</scope>
    <source>
        <strain evidence="6">MT8872</strain>
    </source>
</reference>
<dbReference type="InterPro" id="IPR005113">
    <property type="entry name" value="uDENN_dom"/>
</dbReference>
<evidence type="ECO:0000256" key="2">
    <source>
        <dbReference type="PROSITE-ProRule" id="PRU00708"/>
    </source>
</evidence>
<dbReference type="InterPro" id="IPR011990">
    <property type="entry name" value="TPR-like_helical_dom_sf"/>
</dbReference>
<dbReference type="Pfam" id="PF03455">
    <property type="entry name" value="dDENN"/>
    <property type="match status" value="1"/>
</dbReference>
<dbReference type="WBParaSite" id="Pan_g5052.t1">
    <property type="protein sequence ID" value="Pan_g5052.t1"/>
    <property type="gene ID" value="Pan_g5052"/>
</dbReference>